<evidence type="ECO:0000259" key="1">
    <source>
        <dbReference type="Pfam" id="PF17906"/>
    </source>
</evidence>
<dbReference type="EMBL" id="JABXBU010000002">
    <property type="protein sequence ID" value="KAF8795308.1"/>
    <property type="molecule type" value="Genomic_DNA"/>
</dbReference>
<organism evidence="2 3">
    <name type="scientific">Argiope bruennichi</name>
    <name type="common">Wasp spider</name>
    <name type="synonym">Aranea bruennichi</name>
    <dbReference type="NCBI Taxonomy" id="94029"/>
    <lineage>
        <taxon>Eukaryota</taxon>
        <taxon>Metazoa</taxon>
        <taxon>Ecdysozoa</taxon>
        <taxon>Arthropoda</taxon>
        <taxon>Chelicerata</taxon>
        <taxon>Arachnida</taxon>
        <taxon>Araneae</taxon>
        <taxon>Araneomorphae</taxon>
        <taxon>Entelegynae</taxon>
        <taxon>Araneoidea</taxon>
        <taxon>Araneidae</taxon>
        <taxon>Argiope</taxon>
    </lineage>
</organism>
<dbReference type="Proteomes" id="UP000807504">
    <property type="component" value="Unassembled WGS sequence"/>
</dbReference>
<gene>
    <name evidence="2" type="ORF">HNY73_003174</name>
</gene>
<dbReference type="Gene3D" id="1.10.10.1450">
    <property type="match status" value="1"/>
</dbReference>
<name>A0A8T0FYN5_ARGBR</name>
<dbReference type="InterPro" id="IPR041426">
    <property type="entry name" value="Mos1_HTH"/>
</dbReference>
<proteinExistence type="predicted"/>
<sequence>MRDDNHTHIRHIMLHHFEKGWKAAQSFRDLKELFGEGTISKSRCRECLPILNLVAVAWKISQEEIDNRILTTMHIWHTFGSRGRRRKLDNRNAGRQLQCGSFNNRSVIEVDGDYISDSSFKNVTLEYLCFLFHYK</sequence>
<reference evidence="2" key="2">
    <citation type="submission" date="2020-06" db="EMBL/GenBank/DDBJ databases">
        <authorList>
            <person name="Sheffer M."/>
        </authorList>
    </citation>
    <scope>NUCLEOTIDE SEQUENCE</scope>
</reference>
<keyword evidence="3" id="KW-1185">Reference proteome</keyword>
<feature type="domain" description="Mos1 transposase HTH" evidence="1">
    <location>
        <begin position="6"/>
        <end position="46"/>
    </location>
</feature>
<reference evidence="2" key="1">
    <citation type="journal article" date="2020" name="bioRxiv">
        <title>Chromosome-level reference genome of the European wasp spider Argiope bruennichi: a resource for studies on range expansion and evolutionary adaptation.</title>
        <authorList>
            <person name="Sheffer M.M."/>
            <person name="Hoppe A."/>
            <person name="Krehenwinkel H."/>
            <person name="Uhl G."/>
            <person name="Kuss A.W."/>
            <person name="Jensen L."/>
            <person name="Jensen C."/>
            <person name="Gillespie R.G."/>
            <person name="Hoff K.J."/>
            <person name="Prost S."/>
        </authorList>
    </citation>
    <scope>NUCLEOTIDE SEQUENCE</scope>
</reference>
<evidence type="ECO:0000313" key="2">
    <source>
        <dbReference type="EMBL" id="KAF8795308.1"/>
    </source>
</evidence>
<dbReference type="AlphaFoldDB" id="A0A8T0FYN5"/>
<dbReference type="Pfam" id="PF17906">
    <property type="entry name" value="HTH_48"/>
    <property type="match status" value="1"/>
</dbReference>
<protein>
    <recommendedName>
        <fullName evidence="1">Mos1 transposase HTH domain-containing protein</fullName>
    </recommendedName>
</protein>
<evidence type="ECO:0000313" key="3">
    <source>
        <dbReference type="Proteomes" id="UP000807504"/>
    </source>
</evidence>
<comment type="caution">
    <text evidence="2">The sequence shown here is derived from an EMBL/GenBank/DDBJ whole genome shotgun (WGS) entry which is preliminary data.</text>
</comment>
<accession>A0A8T0FYN5</accession>